<feature type="region of interest" description="Disordered" evidence="1">
    <location>
        <begin position="86"/>
        <end position="106"/>
    </location>
</feature>
<sequence>MFGAISMVEDIGGRLDSMGERDRLLVGSEDEYKNGNDMVGCGLDVNTSDEDAKDEDPCIVGKGENEGVVVEPRMEKYKNIYCSRDRRERKSKGWKRRGNNLREKKT</sequence>
<dbReference type="EMBL" id="JBJUIK010000004">
    <property type="protein sequence ID" value="KAL3529622.1"/>
    <property type="molecule type" value="Genomic_DNA"/>
</dbReference>
<organism evidence="2 3">
    <name type="scientific">Cinchona calisaya</name>
    <dbReference type="NCBI Taxonomy" id="153742"/>
    <lineage>
        <taxon>Eukaryota</taxon>
        <taxon>Viridiplantae</taxon>
        <taxon>Streptophyta</taxon>
        <taxon>Embryophyta</taxon>
        <taxon>Tracheophyta</taxon>
        <taxon>Spermatophyta</taxon>
        <taxon>Magnoliopsida</taxon>
        <taxon>eudicotyledons</taxon>
        <taxon>Gunneridae</taxon>
        <taxon>Pentapetalae</taxon>
        <taxon>asterids</taxon>
        <taxon>lamiids</taxon>
        <taxon>Gentianales</taxon>
        <taxon>Rubiaceae</taxon>
        <taxon>Cinchonoideae</taxon>
        <taxon>Cinchoneae</taxon>
        <taxon>Cinchona</taxon>
    </lineage>
</organism>
<comment type="caution">
    <text evidence="2">The sequence shown here is derived from an EMBL/GenBank/DDBJ whole genome shotgun (WGS) entry which is preliminary data.</text>
</comment>
<dbReference type="Proteomes" id="UP001630127">
    <property type="component" value="Unassembled WGS sequence"/>
</dbReference>
<feature type="compositionally biased region" description="Basic residues" evidence="1">
    <location>
        <begin position="89"/>
        <end position="99"/>
    </location>
</feature>
<reference evidence="2 3" key="1">
    <citation type="submission" date="2024-11" db="EMBL/GenBank/DDBJ databases">
        <title>A near-complete genome assembly of Cinchona calisaya.</title>
        <authorList>
            <person name="Lian D.C."/>
            <person name="Zhao X.W."/>
            <person name="Wei L."/>
        </authorList>
    </citation>
    <scope>NUCLEOTIDE SEQUENCE [LARGE SCALE GENOMIC DNA]</scope>
    <source>
        <tissue evidence="2">Nenye</tissue>
    </source>
</reference>
<dbReference type="AlphaFoldDB" id="A0ABD3AGM4"/>
<proteinExistence type="predicted"/>
<evidence type="ECO:0000256" key="1">
    <source>
        <dbReference type="SAM" id="MobiDB-lite"/>
    </source>
</evidence>
<protein>
    <submittedName>
        <fullName evidence="2">Uncharacterized protein</fullName>
    </submittedName>
</protein>
<gene>
    <name evidence="2" type="ORF">ACH5RR_008944</name>
</gene>
<accession>A0ABD3AGM4</accession>
<evidence type="ECO:0000313" key="2">
    <source>
        <dbReference type="EMBL" id="KAL3529622.1"/>
    </source>
</evidence>
<name>A0ABD3AGM4_9GENT</name>
<evidence type="ECO:0000313" key="3">
    <source>
        <dbReference type="Proteomes" id="UP001630127"/>
    </source>
</evidence>
<keyword evidence="3" id="KW-1185">Reference proteome</keyword>